<evidence type="ECO:0000313" key="4">
    <source>
        <dbReference type="Proteomes" id="UP000309061"/>
    </source>
</evidence>
<dbReference type="Proteomes" id="UP000309061">
    <property type="component" value="Chromosome"/>
</dbReference>
<dbReference type="AlphaFoldDB" id="A0A6B8KG86"/>
<reference evidence="3 4" key="1">
    <citation type="submission" date="2019-11" db="EMBL/GenBank/DDBJ databases">
        <title>The genome sequence of Methylocystis heyeri.</title>
        <authorList>
            <person name="Oshkin I.Y."/>
            <person name="Miroshnikov K."/>
            <person name="Dedysh S.N."/>
        </authorList>
    </citation>
    <scope>NUCLEOTIDE SEQUENCE [LARGE SCALE GENOMIC DNA]</scope>
    <source>
        <strain evidence="3 4">H2</strain>
    </source>
</reference>
<evidence type="ECO:0000259" key="2">
    <source>
        <dbReference type="Pfam" id="PF22422"/>
    </source>
</evidence>
<dbReference type="InterPro" id="IPR012341">
    <property type="entry name" value="6hp_glycosidase-like_sf"/>
</dbReference>
<dbReference type="InterPro" id="IPR032856">
    <property type="entry name" value="GDE_N_bis"/>
</dbReference>
<dbReference type="Pfam" id="PF22422">
    <property type="entry name" value="MGH1-like_GH"/>
    <property type="match status" value="1"/>
</dbReference>
<dbReference type="InterPro" id="IPR008928">
    <property type="entry name" value="6-hairpin_glycosidase_sf"/>
</dbReference>
<evidence type="ECO:0000313" key="3">
    <source>
        <dbReference type="EMBL" id="QGM45995.1"/>
    </source>
</evidence>
<dbReference type="GO" id="GO:0005975">
    <property type="term" value="P:carbohydrate metabolic process"/>
    <property type="evidence" value="ECO:0007669"/>
    <property type="project" value="InterPro"/>
</dbReference>
<name>A0A6B8KG86_9HYPH</name>
<evidence type="ECO:0000259" key="1">
    <source>
        <dbReference type="Pfam" id="PF14742"/>
    </source>
</evidence>
<dbReference type="EMBL" id="CP046052">
    <property type="protein sequence ID" value="QGM45995.1"/>
    <property type="molecule type" value="Genomic_DNA"/>
</dbReference>
<organism evidence="3 4">
    <name type="scientific">Methylocystis heyeri</name>
    <dbReference type="NCBI Taxonomy" id="391905"/>
    <lineage>
        <taxon>Bacteria</taxon>
        <taxon>Pseudomonadati</taxon>
        <taxon>Pseudomonadota</taxon>
        <taxon>Alphaproteobacteria</taxon>
        <taxon>Hyphomicrobiales</taxon>
        <taxon>Methylocystaceae</taxon>
        <taxon>Methylocystis</taxon>
    </lineage>
</organism>
<sequence>MNEPSAKHLGVKPAPDALPVQFYIAATASLLERRTRVLKHGDTFGVFDRYGDIIPGESSPEGLYHNDTRYLSSLTILVNGQRPLFLSSKVEDNNAALSVDLTNPDIIDNDLLVLQRDMVHIVRSKFLWGGACFERLGLRNYDATNPRIDLEILFGADFSDIFEVRGNSRPRRGHKEFAAESDRIVISYHGLDGVVRRTTAIFDPAPVKLTNGSALYQLDLAKGGRDSVFFSINCAEGKEHPREAARSFFFNMKRARRELRSLAAGAAEIETSNQVFNEVLRQSAADLFMLVTHTQHGPFPYAGVPWFSTIFGRDALITAMQILWIDPSIARGVLKYLAATQATSVRPEAEAEPGKIVHEIRRGEMARLGEVPFARYYGSVDGTALFVILAGLYFERTGDLKTIADLWPRVEDALRWIDKYGDRDGDGFVEYFRQDESGLVNQGWKDSSDSIFHADGSLAHGPIALCEVQGYVYAAKRHAARLAAVIGFTAQSARLMREAEELKARFDESFWSDALGFYAIALDGEKRRCEVRSSNAGHLLFSGIASDARGKRVGEQLLSRPFFSGWGVRTIAAGESRYNPMSYHNGSIWPHDNAMIGLGLARYGLKQELQQLFTAQFDAACYMDLRRLPELFCGFQRTRGKAPTLYPVACAPQAWSSAAPFAFIQASLGVEIDYAAECIRFRKPKLPAFLDQLAIRSLAVGDARLDILLRRYDGEVSVSVTKATGPARVEVRL</sequence>
<dbReference type="RefSeq" id="WP_136496259.1">
    <property type="nucleotide sequence ID" value="NZ_CP046052.1"/>
</dbReference>
<dbReference type="KEGG" id="mhey:H2LOC_009935"/>
<feature type="domain" description="Mannosylglycerate hydrolase MGH1-like glycoside hydrolase" evidence="2">
    <location>
        <begin position="314"/>
        <end position="615"/>
    </location>
</feature>
<gene>
    <name evidence="3" type="ORF">H2LOC_009935</name>
</gene>
<proteinExistence type="predicted"/>
<dbReference type="InterPro" id="IPR054491">
    <property type="entry name" value="MGH1-like_GH"/>
</dbReference>
<accession>A0A6B8KG86</accession>
<dbReference type="Pfam" id="PF14742">
    <property type="entry name" value="GDE_N_bis"/>
    <property type="match status" value="1"/>
</dbReference>
<dbReference type="SUPFAM" id="SSF48208">
    <property type="entry name" value="Six-hairpin glycosidases"/>
    <property type="match status" value="1"/>
</dbReference>
<dbReference type="Gene3D" id="1.50.10.10">
    <property type="match status" value="1"/>
</dbReference>
<keyword evidence="4" id="KW-1185">Reference proteome</keyword>
<dbReference type="OrthoDB" id="9759959at2"/>
<feature type="domain" description="Putative glycogen debranching enzyme N-terminal" evidence="1">
    <location>
        <begin position="38"/>
        <end position="228"/>
    </location>
</feature>
<protein>
    <submittedName>
        <fullName evidence="3">Amylo-alpha-1,6-glucosidase</fullName>
    </submittedName>
</protein>